<feature type="transmembrane region" description="Helical" evidence="1">
    <location>
        <begin position="143"/>
        <end position="164"/>
    </location>
</feature>
<dbReference type="KEGG" id="bpg:Bathy01g03330"/>
<proteinExistence type="predicted"/>
<sequence length="165" mass="18070">MQTTHQTRSLLTLKNDCRRSFALSRSGFERRRRRTMIQSPGAFLKNWKKEEEQLSNELDEKGNPKGMTGKGMSQLVKMGLGAISGDITEINFDKENASRAVVMELEANNLEDSEGNPLSTKFMNNDGYTEEEDATTKGGMMNVVVPVALGVIAIGGVVATLKALA</sequence>
<dbReference type="Proteomes" id="UP000198341">
    <property type="component" value="Chromosome 1"/>
</dbReference>
<dbReference type="AlphaFoldDB" id="K8E9F5"/>
<dbReference type="OrthoDB" id="497018at2759"/>
<keyword evidence="1" id="KW-0812">Transmembrane</keyword>
<organism evidence="2 3">
    <name type="scientific">Bathycoccus prasinos</name>
    <dbReference type="NCBI Taxonomy" id="41875"/>
    <lineage>
        <taxon>Eukaryota</taxon>
        <taxon>Viridiplantae</taxon>
        <taxon>Chlorophyta</taxon>
        <taxon>Mamiellophyceae</taxon>
        <taxon>Mamiellales</taxon>
        <taxon>Bathycoccaceae</taxon>
        <taxon>Bathycoccus</taxon>
    </lineage>
</organism>
<keyword evidence="1" id="KW-1133">Transmembrane helix</keyword>
<evidence type="ECO:0000313" key="3">
    <source>
        <dbReference type="Proteomes" id="UP000198341"/>
    </source>
</evidence>
<keyword evidence="3" id="KW-1185">Reference proteome</keyword>
<evidence type="ECO:0000256" key="1">
    <source>
        <dbReference type="SAM" id="Phobius"/>
    </source>
</evidence>
<gene>
    <name evidence="2" type="ORF">Bathy01g03330</name>
</gene>
<accession>K8E9F5</accession>
<evidence type="ECO:0000313" key="2">
    <source>
        <dbReference type="EMBL" id="CCO14286.1"/>
    </source>
</evidence>
<dbReference type="RefSeq" id="XP_007515407.1">
    <property type="nucleotide sequence ID" value="XM_007515345.1"/>
</dbReference>
<dbReference type="GeneID" id="19018068"/>
<dbReference type="EMBL" id="FO082278">
    <property type="protein sequence ID" value="CCO14286.1"/>
    <property type="molecule type" value="Genomic_DNA"/>
</dbReference>
<name>K8E9F5_9CHLO</name>
<keyword evidence="1" id="KW-0472">Membrane</keyword>
<protein>
    <submittedName>
        <fullName evidence="2">Uncharacterized protein</fullName>
    </submittedName>
</protein>
<reference evidence="2 3" key="1">
    <citation type="submission" date="2011-10" db="EMBL/GenBank/DDBJ databases">
        <authorList>
            <person name="Genoscope - CEA"/>
        </authorList>
    </citation>
    <scope>NUCLEOTIDE SEQUENCE [LARGE SCALE GENOMIC DNA]</scope>
    <source>
        <strain evidence="2 3">RCC 1105</strain>
    </source>
</reference>